<evidence type="ECO:0000256" key="7">
    <source>
        <dbReference type="ARBA" id="ARBA00023244"/>
    </source>
</evidence>
<dbReference type="PANTHER" id="PTHR11108:SF1">
    <property type="entry name" value="FERROCHELATASE, MITOCHONDRIAL"/>
    <property type="match status" value="1"/>
</dbReference>
<comment type="similarity">
    <text evidence="1 9 10">Belongs to the ferrochelatase family.</text>
</comment>
<keyword evidence="7 9" id="KW-0627">Porphyrin biosynthesis</keyword>
<evidence type="ECO:0000256" key="5">
    <source>
        <dbReference type="ARBA" id="ARBA00023133"/>
    </source>
</evidence>
<keyword evidence="3 9" id="KW-0479">Metal-binding</keyword>
<dbReference type="InterPro" id="IPR019772">
    <property type="entry name" value="Ferrochelatase_AS"/>
</dbReference>
<proteinExistence type="inferred from homology"/>
<dbReference type="CDD" id="cd03411">
    <property type="entry name" value="Ferrochelatase_N"/>
    <property type="match status" value="1"/>
</dbReference>
<name>A0A6P1NMD4_9PROT</name>
<evidence type="ECO:0000256" key="3">
    <source>
        <dbReference type="ARBA" id="ARBA00022723"/>
    </source>
</evidence>
<sequence>MTYFINPLPHSSSSSEGRVGVLLINLGTPEATDYFSVRRYLKEFLSDRRVVEMPPLLWQPILQSFVLTRRPFKTGKNYKRIWNRAENASPLRVYTERQAYELAARFEKESIPVGWAMRYGKPSIEEAVSQLMRQGCDRIISLPLYPQYSASTTATAQDQLFRYLMRLRRQPSIVTVPSFPDHPIFIKALAESVKKHLGTLDFKPQRLIISFHGVPEFFIKKGDPYQDECFRTAEALREELGLTEEQAPVTFQSRFGPTEWIKPYTAPFVQSLPQKGITKIAVITPGFMTDCIETLDEIGRELREEFLEVGGQDFAYIPCLNESEGTIDLLEALSRHALKAF</sequence>
<dbReference type="KEGG" id="bomb:GT348_06985"/>
<dbReference type="NCBIfam" id="TIGR00109">
    <property type="entry name" value="hemH"/>
    <property type="match status" value="1"/>
</dbReference>
<dbReference type="UniPathway" id="UPA00252">
    <property type="reaction ID" value="UER00325"/>
</dbReference>
<dbReference type="PANTHER" id="PTHR11108">
    <property type="entry name" value="FERROCHELATASE"/>
    <property type="match status" value="1"/>
</dbReference>
<dbReference type="GO" id="GO:0046872">
    <property type="term" value="F:metal ion binding"/>
    <property type="evidence" value="ECO:0007669"/>
    <property type="project" value="UniProtKB-KW"/>
</dbReference>
<evidence type="ECO:0000313" key="12">
    <source>
        <dbReference type="Proteomes" id="UP000463975"/>
    </source>
</evidence>
<evidence type="ECO:0000256" key="6">
    <source>
        <dbReference type="ARBA" id="ARBA00023239"/>
    </source>
</evidence>
<comment type="pathway">
    <text evidence="9 10">Porphyrin-containing compound metabolism; protoheme biosynthesis; protoheme from protoporphyrin-IX: step 1/1.</text>
</comment>
<evidence type="ECO:0000256" key="8">
    <source>
        <dbReference type="ARBA" id="ARBA00024536"/>
    </source>
</evidence>
<evidence type="ECO:0000313" key="11">
    <source>
        <dbReference type="EMBL" id="QHI96011.1"/>
    </source>
</evidence>
<organism evidence="11 12">
    <name type="scientific">Aristophania vespae</name>
    <dbReference type="NCBI Taxonomy" id="2697033"/>
    <lineage>
        <taxon>Bacteria</taxon>
        <taxon>Pseudomonadati</taxon>
        <taxon>Pseudomonadota</taxon>
        <taxon>Alphaproteobacteria</taxon>
        <taxon>Acetobacterales</taxon>
        <taxon>Acetobacteraceae</taxon>
        <taxon>Aristophania</taxon>
    </lineage>
</organism>
<dbReference type="FunFam" id="3.40.50.1400:FF:000002">
    <property type="entry name" value="Ferrochelatase"/>
    <property type="match status" value="1"/>
</dbReference>
<dbReference type="Gene3D" id="3.40.50.1400">
    <property type="match status" value="2"/>
</dbReference>
<accession>A0A6P1NMD4</accession>
<dbReference type="EMBL" id="CP047652">
    <property type="protein sequence ID" value="QHI96011.1"/>
    <property type="molecule type" value="Genomic_DNA"/>
</dbReference>
<dbReference type="GO" id="GO:0004325">
    <property type="term" value="F:ferrochelatase activity"/>
    <property type="evidence" value="ECO:0007669"/>
    <property type="project" value="UniProtKB-UniRule"/>
</dbReference>
<comment type="subcellular location">
    <subcellularLocation>
        <location evidence="9 10">Cytoplasm</location>
    </subcellularLocation>
</comment>
<dbReference type="Proteomes" id="UP000463975">
    <property type="component" value="Chromosome"/>
</dbReference>
<gene>
    <name evidence="9" type="primary">hemH</name>
    <name evidence="11" type="ORF">GT348_06985</name>
</gene>
<dbReference type="CDD" id="cd00419">
    <property type="entry name" value="Ferrochelatase_C"/>
    <property type="match status" value="1"/>
</dbReference>
<evidence type="ECO:0000256" key="4">
    <source>
        <dbReference type="ARBA" id="ARBA00023004"/>
    </source>
</evidence>
<keyword evidence="12" id="KW-1185">Reference proteome</keyword>
<comment type="catalytic activity">
    <reaction evidence="9 10">
        <text>heme b + 2 H(+) = protoporphyrin IX + Fe(2+)</text>
        <dbReference type="Rhea" id="RHEA:22584"/>
        <dbReference type="ChEBI" id="CHEBI:15378"/>
        <dbReference type="ChEBI" id="CHEBI:29033"/>
        <dbReference type="ChEBI" id="CHEBI:57306"/>
        <dbReference type="ChEBI" id="CHEBI:60344"/>
        <dbReference type="EC" id="4.98.1.1"/>
    </reaction>
</comment>
<dbReference type="EC" id="4.98.1.1" evidence="9 10"/>
<evidence type="ECO:0000256" key="2">
    <source>
        <dbReference type="ARBA" id="ARBA00022490"/>
    </source>
</evidence>
<dbReference type="SUPFAM" id="SSF53800">
    <property type="entry name" value="Chelatase"/>
    <property type="match status" value="1"/>
</dbReference>
<dbReference type="InterPro" id="IPR033644">
    <property type="entry name" value="Ferrochelatase_C"/>
</dbReference>
<keyword evidence="2 9" id="KW-0963">Cytoplasm</keyword>
<dbReference type="RefSeq" id="WP_160619084.1">
    <property type="nucleotide sequence ID" value="NZ_CP047652.1"/>
</dbReference>
<dbReference type="InterPro" id="IPR033659">
    <property type="entry name" value="Ferrochelatase_N"/>
</dbReference>
<evidence type="ECO:0000256" key="10">
    <source>
        <dbReference type="RuleBase" id="RU000607"/>
    </source>
</evidence>
<protein>
    <recommendedName>
        <fullName evidence="9 10">Ferrochelatase</fullName>
        <ecNumber evidence="9 10">4.98.1.1</ecNumber>
    </recommendedName>
    <alternativeName>
        <fullName evidence="9">Heme synthase</fullName>
    </alternativeName>
    <alternativeName>
        <fullName evidence="9">Protoheme ferro-lyase</fullName>
    </alternativeName>
</protein>
<dbReference type="GO" id="GO:0006783">
    <property type="term" value="P:heme biosynthetic process"/>
    <property type="evidence" value="ECO:0007669"/>
    <property type="project" value="UniProtKB-UniRule"/>
</dbReference>
<comment type="function">
    <text evidence="9 10">Catalyzes the ferrous insertion into protoporphyrin IX.</text>
</comment>
<dbReference type="InterPro" id="IPR001015">
    <property type="entry name" value="Ferrochelatase"/>
</dbReference>
<feature type="binding site" evidence="9">
    <location>
        <position position="212"/>
    </location>
    <ligand>
        <name>Fe(2+)</name>
        <dbReference type="ChEBI" id="CHEBI:29033"/>
    </ligand>
</feature>
<dbReference type="Pfam" id="PF00762">
    <property type="entry name" value="Ferrochelatase"/>
    <property type="match status" value="1"/>
</dbReference>
<feature type="binding site" evidence="9">
    <location>
        <position position="293"/>
    </location>
    <ligand>
        <name>Fe(2+)</name>
        <dbReference type="ChEBI" id="CHEBI:29033"/>
    </ligand>
</feature>
<keyword evidence="6 9" id="KW-0456">Lyase</keyword>
<evidence type="ECO:0000256" key="1">
    <source>
        <dbReference type="ARBA" id="ARBA00007718"/>
    </source>
</evidence>
<dbReference type="HAMAP" id="MF_00323">
    <property type="entry name" value="Ferrochelatase"/>
    <property type="match status" value="1"/>
</dbReference>
<keyword evidence="5 9" id="KW-0350">Heme biosynthesis</keyword>
<dbReference type="GO" id="GO:0005737">
    <property type="term" value="C:cytoplasm"/>
    <property type="evidence" value="ECO:0007669"/>
    <property type="project" value="UniProtKB-SubCell"/>
</dbReference>
<dbReference type="PROSITE" id="PS00534">
    <property type="entry name" value="FERROCHELATASE"/>
    <property type="match status" value="1"/>
</dbReference>
<dbReference type="AlphaFoldDB" id="A0A6P1NMD4"/>
<keyword evidence="4 9" id="KW-0408">Iron</keyword>
<reference evidence="11 12" key="1">
    <citation type="submission" date="2020-01" db="EMBL/GenBank/DDBJ databases">
        <title>Genome sequencing of strain KACC 21507.</title>
        <authorList>
            <person name="Heo J."/>
            <person name="Kim S.-J."/>
            <person name="Kim J.-S."/>
            <person name="Hong S.-B."/>
            <person name="Kwon S.-W."/>
        </authorList>
    </citation>
    <scope>NUCLEOTIDE SEQUENCE [LARGE SCALE GENOMIC DNA]</scope>
    <source>
        <strain evidence="11 12">KACC 21507</strain>
    </source>
</reference>
<comment type="catalytic activity">
    <reaction evidence="8">
        <text>Fe-coproporphyrin III + 2 H(+) = coproporphyrin III + Fe(2+)</text>
        <dbReference type="Rhea" id="RHEA:49572"/>
        <dbReference type="ChEBI" id="CHEBI:15378"/>
        <dbReference type="ChEBI" id="CHEBI:29033"/>
        <dbReference type="ChEBI" id="CHEBI:68438"/>
        <dbReference type="ChEBI" id="CHEBI:131725"/>
        <dbReference type="EC" id="4.99.1.9"/>
    </reaction>
    <physiologicalReaction direction="right-to-left" evidence="8">
        <dbReference type="Rhea" id="RHEA:49574"/>
    </physiologicalReaction>
</comment>
<evidence type="ECO:0000256" key="9">
    <source>
        <dbReference type="HAMAP-Rule" id="MF_00323"/>
    </source>
</evidence>